<proteinExistence type="predicted"/>
<feature type="chain" id="PRO_5043562732" description="Pollen Ole e 1 allergen and extensin family protein" evidence="1">
    <location>
        <begin position="19"/>
        <end position="185"/>
    </location>
</feature>
<keyword evidence="1" id="KW-0732">Signal</keyword>
<protein>
    <recommendedName>
        <fullName evidence="4">Pollen Ole e 1 allergen and extensin family protein</fullName>
    </recommendedName>
</protein>
<evidence type="ECO:0008006" key="4">
    <source>
        <dbReference type="Google" id="ProtNLM"/>
    </source>
</evidence>
<evidence type="ECO:0000256" key="1">
    <source>
        <dbReference type="SAM" id="SignalP"/>
    </source>
</evidence>
<dbReference type="PANTHER" id="PTHR47273">
    <property type="entry name" value="EXPRESSED PROTEIN"/>
    <property type="match status" value="1"/>
</dbReference>
<organism evidence="2 3">
    <name type="scientific">Eleusine coracana subsp. coracana</name>
    <dbReference type="NCBI Taxonomy" id="191504"/>
    <lineage>
        <taxon>Eukaryota</taxon>
        <taxon>Viridiplantae</taxon>
        <taxon>Streptophyta</taxon>
        <taxon>Embryophyta</taxon>
        <taxon>Tracheophyta</taxon>
        <taxon>Spermatophyta</taxon>
        <taxon>Magnoliopsida</taxon>
        <taxon>Liliopsida</taxon>
        <taxon>Poales</taxon>
        <taxon>Poaceae</taxon>
        <taxon>PACMAD clade</taxon>
        <taxon>Chloridoideae</taxon>
        <taxon>Cynodonteae</taxon>
        <taxon>Eleusininae</taxon>
        <taxon>Eleusine</taxon>
    </lineage>
</organism>
<keyword evidence="3" id="KW-1185">Reference proteome</keyword>
<dbReference type="AlphaFoldDB" id="A0AAV5FIZ0"/>
<sequence>MLRRRALLVFLLFVVAAAKEEEALPMELYFSPAELARIAGYGEELVSSVTVSGQVTCELCLRPGANLLAFELPGAKVAVICESAGHNQVPNSAFAMTDEYGNFTIDLPSQLHATPNLEKACTVKVLQLPIDSSCLFLHRHQSTYGLRLSSQEDGFRTYTTGVIRLQHSDTPSDKCVNVENRIDSR</sequence>
<accession>A0AAV5FIZ0</accession>
<name>A0AAV5FIZ0_ELECO</name>
<gene>
    <name evidence="2" type="primary">gb23632</name>
    <name evidence="2" type="ORF">PR202_gb23632</name>
</gene>
<evidence type="ECO:0000313" key="3">
    <source>
        <dbReference type="Proteomes" id="UP001054889"/>
    </source>
</evidence>
<dbReference type="EMBL" id="BQKI01000086">
    <property type="protein sequence ID" value="GJN34922.1"/>
    <property type="molecule type" value="Genomic_DNA"/>
</dbReference>
<evidence type="ECO:0000313" key="2">
    <source>
        <dbReference type="EMBL" id="GJN34922.1"/>
    </source>
</evidence>
<dbReference type="Pfam" id="PF01190">
    <property type="entry name" value="Pollen_Ole_e_1"/>
    <property type="match status" value="1"/>
</dbReference>
<reference evidence="2" key="2">
    <citation type="submission" date="2021-12" db="EMBL/GenBank/DDBJ databases">
        <title>Resequencing data analysis of finger millet.</title>
        <authorList>
            <person name="Hatakeyama M."/>
            <person name="Aluri S."/>
            <person name="Balachadran M.T."/>
            <person name="Sivarajan S.R."/>
            <person name="Poveda L."/>
            <person name="Shimizu-Inatsugi R."/>
            <person name="Schlapbach R."/>
            <person name="Sreeman S.M."/>
            <person name="Shimizu K.K."/>
        </authorList>
    </citation>
    <scope>NUCLEOTIDE SEQUENCE</scope>
</reference>
<comment type="caution">
    <text evidence="2">The sequence shown here is derived from an EMBL/GenBank/DDBJ whole genome shotgun (WGS) entry which is preliminary data.</text>
</comment>
<dbReference type="Proteomes" id="UP001054889">
    <property type="component" value="Unassembled WGS sequence"/>
</dbReference>
<dbReference type="PANTHER" id="PTHR47273:SF6">
    <property type="entry name" value="POLLEN OLE E 1 ALLERGEN AND EXTENSIN FAMILY PROTEIN"/>
    <property type="match status" value="1"/>
</dbReference>
<feature type="signal peptide" evidence="1">
    <location>
        <begin position="1"/>
        <end position="18"/>
    </location>
</feature>
<reference evidence="2" key="1">
    <citation type="journal article" date="2018" name="DNA Res.">
        <title>Multiple hybrid de novo genome assembly of finger millet, an orphan allotetraploid crop.</title>
        <authorList>
            <person name="Hatakeyama M."/>
            <person name="Aluri S."/>
            <person name="Balachadran M.T."/>
            <person name="Sivarajan S.R."/>
            <person name="Patrignani A."/>
            <person name="Gruter S."/>
            <person name="Poveda L."/>
            <person name="Shimizu-Inatsugi R."/>
            <person name="Baeten J."/>
            <person name="Francoijs K.J."/>
            <person name="Nataraja K.N."/>
            <person name="Reddy Y.A.N."/>
            <person name="Phadnis S."/>
            <person name="Ravikumar R.L."/>
            <person name="Schlapbach R."/>
            <person name="Sreeman S.M."/>
            <person name="Shimizu K.K."/>
        </authorList>
    </citation>
    <scope>NUCLEOTIDE SEQUENCE</scope>
</reference>